<name>A0A917LY89_9BACL</name>
<dbReference type="GO" id="GO:0006950">
    <property type="term" value="P:response to stress"/>
    <property type="evidence" value="ECO:0007669"/>
    <property type="project" value="UniProtKB-ARBA"/>
</dbReference>
<keyword evidence="5 6" id="KW-0804">Transcription</keyword>
<dbReference type="PANTHER" id="PTHR43133">
    <property type="entry name" value="RNA POLYMERASE ECF-TYPE SIGMA FACTO"/>
    <property type="match status" value="1"/>
</dbReference>
<dbReference type="InterPro" id="IPR013325">
    <property type="entry name" value="RNA_pol_sigma_r2"/>
</dbReference>
<keyword evidence="3 6" id="KW-0731">Sigma factor</keyword>
<dbReference type="NCBIfam" id="TIGR02937">
    <property type="entry name" value="sigma70-ECF"/>
    <property type="match status" value="1"/>
</dbReference>
<evidence type="ECO:0000313" key="10">
    <source>
        <dbReference type="Proteomes" id="UP000600247"/>
    </source>
</evidence>
<sequence length="184" mass="21115">MDFTYLETLSDGYDKEQILSDLILAYQNEVWDYALSLTRSTHMADDIAQDVFLAVYEKLHTFRGEASIKTWLLRITRNISFNRRKNSFVRRVLLMKELPESGSNSPSAELEALDNLMSSEAWRLVLQLPVKQREVMVLHAHHALSHDEIASLLRLPVGTVKSRLHHARIKLAKSYEGGQEHDGV</sequence>
<evidence type="ECO:0000256" key="6">
    <source>
        <dbReference type="RuleBase" id="RU000716"/>
    </source>
</evidence>
<dbReference type="InterPro" id="IPR036388">
    <property type="entry name" value="WH-like_DNA-bd_sf"/>
</dbReference>
<dbReference type="InterPro" id="IPR013249">
    <property type="entry name" value="RNA_pol_sigma70_r4_t2"/>
</dbReference>
<evidence type="ECO:0000256" key="4">
    <source>
        <dbReference type="ARBA" id="ARBA00023125"/>
    </source>
</evidence>
<dbReference type="EMBL" id="BMHY01000003">
    <property type="protein sequence ID" value="GGG64976.1"/>
    <property type="molecule type" value="Genomic_DNA"/>
</dbReference>
<dbReference type="Gene3D" id="1.10.1740.10">
    <property type="match status" value="1"/>
</dbReference>
<dbReference type="GO" id="GO:0003677">
    <property type="term" value="F:DNA binding"/>
    <property type="evidence" value="ECO:0007669"/>
    <property type="project" value="UniProtKB-KW"/>
</dbReference>
<dbReference type="InterPro" id="IPR007627">
    <property type="entry name" value="RNA_pol_sigma70_r2"/>
</dbReference>
<reference evidence="9 10" key="1">
    <citation type="journal article" date="2014" name="Int. J. Syst. Evol. Microbiol.">
        <title>Complete genome sequence of Corynebacterium casei LMG S-19264T (=DSM 44701T), isolated from a smear-ripened cheese.</title>
        <authorList>
            <consortium name="US DOE Joint Genome Institute (JGI-PGF)"/>
            <person name="Walter F."/>
            <person name="Albersmeier A."/>
            <person name="Kalinowski J."/>
            <person name="Ruckert C."/>
        </authorList>
    </citation>
    <scope>NUCLEOTIDE SEQUENCE [LARGE SCALE GENOMIC DNA]</scope>
    <source>
        <strain evidence="9 10">CGMCC 1.15286</strain>
    </source>
</reference>
<organism evidence="9 10">
    <name type="scientific">Paenibacillus radicis</name>
    <name type="common">ex Gao et al. 2016</name>
    <dbReference type="NCBI Taxonomy" id="1737354"/>
    <lineage>
        <taxon>Bacteria</taxon>
        <taxon>Bacillati</taxon>
        <taxon>Bacillota</taxon>
        <taxon>Bacilli</taxon>
        <taxon>Bacillales</taxon>
        <taxon>Paenibacillaceae</taxon>
        <taxon>Paenibacillus</taxon>
    </lineage>
</organism>
<comment type="similarity">
    <text evidence="1 6">Belongs to the sigma-70 factor family. ECF subfamily.</text>
</comment>
<evidence type="ECO:0000259" key="7">
    <source>
        <dbReference type="Pfam" id="PF04542"/>
    </source>
</evidence>
<dbReference type="CDD" id="cd06171">
    <property type="entry name" value="Sigma70_r4"/>
    <property type="match status" value="1"/>
</dbReference>
<evidence type="ECO:0000256" key="5">
    <source>
        <dbReference type="ARBA" id="ARBA00023163"/>
    </source>
</evidence>
<proteinExistence type="inferred from homology"/>
<keyword evidence="2 6" id="KW-0805">Transcription regulation</keyword>
<dbReference type="PROSITE" id="PS01063">
    <property type="entry name" value="SIGMA70_ECF"/>
    <property type="match status" value="1"/>
</dbReference>
<dbReference type="AlphaFoldDB" id="A0A917LY89"/>
<dbReference type="InterPro" id="IPR013324">
    <property type="entry name" value="RNA_pol_sigma_r3/r4-like"/>
</dbReference>
<protein>
    <recommendedName>
        <fullName evidence="6">RNA polymerase sigma factor</fullName>
    </recommendedName>
</protein>
<evidence type="ECO:0000256" key="3">
    <source>
        <dbReference type="ARBA" id="ARBA00023082"/>
    </source>
</evidence>
<evidence type="ECO:0000256" key="1">
    <source>
        <dbReference type="ARBA" id="ARBA00010641"/>
    </source>
</evidence>
<keyword evidence="4 6" id="KW-0238">DNA-binding</keyword>
<accession>A0A917LY89</accession>
<dbReference type="SUPFAM" id="SSF88659">
    <property type="entry name" value="Sigma3 and sigma4 domains of RNA polymerase sigma factors"/>
    <property type="match status" value="1"/>
</dbReference>
<comment type="caution">
    <text evidence="9">The sequence shown here is derived from an EMBL/GenBank/DDBJ whole genome shotgun (WGS) entry which is preliminary data.</text>
</comment>
<keyword evidence="10" id="KW-1185">Reference proteome</keyword>
<feature type="domain" description="RNA polymerase sigma factor 70 region 4 type 2" evidence="8">
    <location>
        <begin position="121"/>
        <end position="171"/>
    </location>
</feature>
<dbReference type="PANTHER" id="PTHR43133:SF46">
    <property type="entry name" value="RNA POLYMERASE SIGMA-70 FACTOR ECF SUBFAMILY"/>
    <property type="match status" value="1"/>
</dbReference>
<evidence type="ECO:0000259" key="8">
    <source>
        <dbReference type="Pfam" id="PF08281"/>
    </source>
</evidence>
<dbReference type="Pfam" id="PF08281">
    <property type="entry name" value="Sigma70_r4_2"/>
    <property type="match status" value="1"/>
</dbReference>
<dbReference type="InterPro" id="IPR014284">
    <property type="entry name" value="RNA_pol_sigma-70_dom"/>
</dbReference>
<feature type="domain" description="RNA polymerase sigma-70 region 2" evidence="7">
    <location>
        <begin position="22"/>
        <end position="83"/>
    </location>
</feature>
<evidence type="ECO:0000313" key="9">
    <source>
        <dbReference type="EMBL" id="GGG64976.1"/>
    </source>
</evidence>
<dbReference type="RefSeq" id="WP_188888703.1">
    <property type="nucleotide sequence ID" value="NZ_BMHY01000003.1"/>
</dbReference>
<dbReference type="InterPro" id="IPR039425">
    <property type="entry name" value="RNA_pol_sigma-70-like"/>
</dbReference>
<dbReference type="Gene3D" id="1.10.10.10">
    <property type="entry name" value="Winged helix-like DNA-binding domain superfamily/Winged helix DNA-binding domain"/>
    <property type="match status" value="1"/>
</dbReference>
<dbReference type="GO" id="GO:0006352">
    <property type="term" value="P:DNA-templated transcription initiation"/>
    <property type="evidence" value="ECO:0007669"/>
    <property type="project" value="InterPro"/>
</dbReference>
<dbReference type="Proteomes" id="UP000600247">
    <property type="component" value="Unassembled WGS sequence"/>
</dbReference>
<dbReference type="SUPFAM" id="SSF88946">
    <property type="entry name" value="Sigma2 domain of RNA polymerase sigma factors"/>
    <property type="match status" value="1"/>
</dbReference>
<dbReference type="GO" id="GO:0016987">
    <property type="term" value="F:sigma factor activity"/>
    <property type="evidence" value="ECO:0007669"/>
    <property type="project" value="UniProtKB-KW"/>
</dbReference>
<gene>
    <name evidence="9" type="primary">rpoD</name>
    <name evidence="9" type="ORF">GCM10010918_18880</name>
</gene>
<dbReference type="Pfam" id="PF04542">
    <property type="entry name" value="Sigma70_r2"/>
    <property type="match status" value="1"/>
</dbReference>
<dbReference type="InterPro" id="IPR000838">
    <property type="entry name" value="RNA_pol_sigma70_ECF_CS"/>
</dbReference>
<evidence type="ECO:0000256" key="2">
    <source>
        <dbReference type="ARBA" id="ARBA00023015"/>
    </source>
</evidence>